<evidence type="ECO:0000313" key="2">
    <source>
        <dbReference type="EMBL" id="MBC4018313.1"/>
    </source>
</evidence>
<feature type="compositionally biased region" description="Pro residues" evidence="1">
    <location>
        <begin position="234"/>
        <end position="246"/>
    </location>
</feature>
<name>A0A9X0UFW6_9PROT</name>
<comment type="caution">
    <text evidence="2">The sequence shown here is derived from an EMBL/GenBank/DDBJ whole genome shotgun (WGS) entry which is preliminary data.</text>
</comment>
<gene>
    <name evidence="2" type="ORF">H7965_23795</name>
</gene>
<dbReference type="AlphaFoldDB" id="A0A9X0UFW6"/>
<organism evidence="2 3">
    <name type="scientific">Siccirubricoccus deserti</name>
    <dbReference type="NCBI Taxonomy" id="2013562"/>
    <lineage>
        <taxon>Bacteria</taxon>
        <taxon>Pseudomonadati</taxon>
        <taxon>Pseudomonadota</taxon>
        <taxon>Alphaproteobacteria</taxon>
        <taxon>Acetobacterales</taxon>
        <taxon>Roseomonadaceae</taxon>
        <taxon>Siccirubricoccus</taxon>
    </lineage>
</organism>
<dbReference type="Proteomes" id="UP000600101">
    <property type="component" value="Unassembled WGS sequence"/>
</dbReference>
<keyword evidence="3" id="KW-1185">Reference proteome</keyword>
<feature type="region of interest" description="Disordered" evidence="1">
    <location>
        <begin position="226"/>
        <end position="249"/>
    </location>
</feature>
<protein>
    <submittedName>
        <fullName evidence="2">Uncharacterized protein</fullName>
    </submittedName>
</protein>
<evidence type="ECO:0000256" key="1">
    <source>
        <dbReference type="SAM" id="MobiDB-lite"/>
    </source>
</evidence>
<dbReference type="EMBL" id="JACOMF010000049">
    <property type="protein sequence ID" value="MBC4018313.1"/>
    <property type="molecule type" value="Genomic_DNA"/>
</dbReference>
<proteinExistence type="predicted"/>
<dbReference type="RefSeq" id="WP_186773066.1">
    <property type="nucleotide sequence ID" value="NZ_JACOMF010000049.1"/>
</dbReference>
<reference evidence="2" key="1">
    <citation type="submission" date="2020-08" db="EMBL/GenBank/DDBJ databases">
        <authorList>
            <person name="Hu Y."/>
            <person name="Nguyen S.V."/>
            <person name="Li F."/>
            <person name="Fanning S."/>
        </authorList>
    </citation>
    <scope>NUCLEOTIDE SEQUENCE</scope>
    <source>
        <strain evidence="2">SYSU D8009</strain>
    </source>
</reference>
<evidence type="ECO:0000313" key="3">
    <source>
        <dbReference type="Proteomes" id="UP000600101"/>
    </source>
</evidence>
<accession>A0A9X0UFW6</accession>
<sequence length="341" mass="36584">MISIPVSGPCGLTIAQARHRRLAKLIRPDGITGYDSARTIDLHPRPVADLAALHRLLVQLSARPDCCILRGAPLDPARVRGVRRLLHPDPETGEVPSLREVPRRWIALDLDGLPMPAGTDPCDLAACARAVLPLLPAAFRDAALIVQATATHGIKPGARLRLWAWLSRPLTGAECKRWLRLAPVDPAVFRTVQPIYVAAPIFDAGALDPLPQRLLLLQGQRETVEAPDATTLAAPPPRPAATPRPLPDASRAGRYALVALSRAAAAITRGDGGRHMVALREAMSLARLIRAGLLSETEVTRAIDGALQVPERNTAITEAADVVAWAMQHAAERPLPEGVRP</sequence>